<dbReference type="Pfam" id="PF22725">
    <property type="entry name" value="GFO_IDH_MocA_C3"/>
    <property type="match status" value="1"/>
</dbReference>
<dbReference type="InterPro" id="IPR051450">
    <property type="entry name" value="Gfo/Idh/MocA_Oxidoreductases"/>
</dbReference>
<name>A0A927M1Z3_9ACTN</name>
<sequence length="336" mass="35879">MTFRIGIVGAGFLTRQSLLPAIAEAGDLSLAAVLDRDPETLRAVAAGFPGVWCGTDSREFLRTPLDGVHVATPNRRHAEFACRALARGIPTLVEKPLADTVDGGQWILRAAMASGAPAMVGYMSRYNAYNRAVVELVRSGRLGTPRSITASHLGHRQGDWRNRRADSGLGCLGDLAIYPLLTATDVFGAAPTACRATGYPGGDPERTDIYVEATLWFGDGLRLQLESSFTEPPGVGVSRYTVVCEQGLVVVRDSWAMNSGGSVLVCDEQGRRWLRPEPVDPYVAQYRTFAASAAGAPVPAEVSIPRALRDLRVLHALERSVANGGVRLALSGGQNP</sequence>
<evidence type="ECO:0000313" key="3">
    <source>
        <dbReference type="EMBL" id="MBE1485345.1"/>
    </source>
</evidence>
<dbReference type="EMBL" id="JADBEB010000001">
    <property type="protein sequence ID" value="MBE1485345.1"/>
    <property type="molecule type" value="Genomic_DNA"/>
</dbReference>
<protein>
    <submittedName>
        <fullName evidence="3">Dehydrogenase</fullName>
    </submittedName>
</protein>
<keyword evidence="4" id="KW-1185">Reference proteome</keyword>
<dbReference type="Proteomes" id="UP000649753">
    <property type="component" value="Unassembled WGS sequence"/>
</dbReference>
<gene>
    <name evidence="3" type="ORF">H4W31_000983</name>
</gene>
<dbReference type="InterPro" id="IPR055170">
    <property type="entry name" value="GFO_IDH_MocA-like_dom"/>
</dbReference>
<dbReference type="GO" id="GO:0000166">
    <property type="term" value="F:nucleotide binding"/>
    <property type="evidence" value="ECO:0007669"/>
    <property type="project" value="InterPro"/>
</dbReference>
<dbReference type="Gene3D" id="3.30.360.10">
    <property type="entry name" value="Dihydrodipicolinate Reductase, domain 2"/>
    <property type="match status" value="1"/>
</dbReference>
<accession>A0A927M1Z3</accession>
<dbReference type="PANTHER" id="PTHR43377">
    <property type="entry name" value="BILIVERDIN REDUCTASE A"/>
    <property type="match status" value="1"/>
</dbReference>
<feature type="domain" description="GFO/IDH/MocA-like oxidoreductase" evidence="2">
    <location>
        <begin position="131"/>
        <end position="249"/>
    </location>
</feature>
<dbReference type="SUPFAM" id="SSF51735">
    <property type="entry name" value="NAD(P)-binding Rossmann-fold domains"/>
    <property type="match status" value="1"/>
</dbReference>
<evidence type="ECO:0000259" key="1">
    <source>
        <dbReference type="Pfam" id="PF01408"/>
    </source>
</evidence>
<dbReference type="Pfam" id="PF01408">
    <property type="entry name" value="GFO_IDH_MocA"/>
    <property type="match status" value="1"/>
</dbReference>
<evidence type="ECO:0000259" key="2">
    <source>
        <dbReference type="Pfam" id="PF22725"/>
    </source>
</evidence>
<dbReference type="Gene3D" id="3.40.50.720">
    <property type="entry name" value="NAD(P)-binding Rossmann-like Domain"/>
    <property type="match status" value="1"/>
</dbReference>
<evidence type="ECO:0000313" key="4">
    <source>
        <dbReference type="Proteomes" id="UP000649753"/>
    </source>
</evidence>
<dbReference type="InterPro" id="IPR000683">
    <property type="entry name" value="Gfo/Idh/MocA-like_OxRdtase_N"/>
</dbReference>
<dbReference type="SUPFAM" id="SSF55347">
    <property type="entry name" value="Glyceraldehyde-3-phosphate dehydrogenase-like, C-terminal domain"/>
    <property type="match status" value="1"/>
</dbReference>
<proteinExistence type="predicted"/>
<dbReference type="InterPro" id="IPR036291">
    <property type="entry name" value="NAD(P)-bd_dom_sf"/>
</dbReference>
<organism evidence="3 4">
    <name type="scientific">Plantactinospora soyae</name>
    <dbReference type="NCBI Taxonomy" id="1544732"/>
    <lineage>
        <taxon>Bacteria</taxon>
        <taxon>Bacillati</taxon>
        <taxon>Actinomycetota</taxon>
        <taxon>Actinomycetes</taxon>
        <taxon>Micromonosporales</taxon>
        <taxon>Micromonosporaceae</taxon>
        <taxon>Plantactinospora</taxon>
    </lineage>
</organism>
<dbReference type="PANTHER" id="PTHR43377:SF1">
    <property type="entry name" value="BILIVERDIN REDUCTASE A"/>
    <property type="match status" value="1"/>
</dbReference>
<dbReference type="RefSeq" id="WP_192765545.1">
    <property type="nucleotide sequence ID" value="NZ_JADBEB010000001.1"/>
</dbReference>
<comment type="caution">
    <text evidence="3">The sequence shown here is derived from an EMBL/GenBank/DDBJ whole genome shotgun (WGS) entry which is preliminary data.</text>
</comment>
<feature type="domain" description="Gfo/Idh/MocA-like oxidoreductase N-terminal" evidence="1">
    <location>
        <begin position="3"/>
        <end position="122"/>
    </location>
</feature>
<dbReference type="AlphaFoldDB" id="A0A927M1Z3"/>
<reference evidence="3" key="1">
    <citation type="submission" date="2020-10" db="EMBL/GenBank/DDBJ databases">
        <title>Sequencing the genomes of 1000 actinobacteria strains.</title>
        <authorList>
            <person name="Klenk H.-P."/>
        </authorList>
    </citation>
    <scope>NUCLEOTIDE SEQUENCE</scope>
    <source>
        <strain evidence="3">DSM 46832</strain>
    </source>
</reference>